<evidence type="ECO:0000256" key="3">
    <source>
        <dbReference type="ARBA" id="ARBA00023163"/>
    </source>
</evidence>
<dbReference type="EMBL" id="JAVDQY010000001">
    <property type="protein sequence ID" value="MDR6525829.1"/>
    <property type="molecule type" value="Genomic_DNA"/>
</dbReference>
<accession>A0AAE4C2R9</accession>
<sequence>MKHISIIVYDHIMSTAVSTTAALLSSANEAAVKRGMPAPFCIELIGVHQKTVQSNLPIQFQCTKTISDKFDTDVIIIPPTSMDLQLIDVLLKENHALIDWIKEKYQEKAEIISLCTGAYFLAECGLLDGMPATSHWGAMEDLQKRYPWIDFKPDHVVTHSKAIITGGGGFSSLNALLYFIEKNCSKEISIELSKYYALDYGRTSQSIFTVFSGQRLHNDHEIHQAQTYIEKKFKTDISVEHIARQVNMSKRNFIRRFKTATTLNPIEYIQRIKVEAAKKALESGEGNIADVTYSIGYNDLKTFRTLFKKVTGLTPADYRNRYKSRVMD</sequence>
<evidence type="ECO:0000313" key="6">
    <source>
        <dbReference type="Proteomes" id="UP001184861"/>
    </source>
</evidence>
<evidence type="ECO:0000256" key="2">
    <source>
        <dbReference type="ARBA" id="ARBA00023125"/>
    </source>
</evidence>
<dbReference type="Pfam" id="PF12833">
    <property type="entry name" value="HTH_18"/>
    <property type="match status" value="1"/>
</dbReference>
<dbReference type="SUPFAM" id="SSF46689">
    <property type="entry name" value="Homeodomain-like"/>
    <property type="match status" value="2"/>
</dbReference>
<dbReference type="Proteomes" id="UP001184861">
    <property type="component" value="Unassembled WGS sequence"/>
</dbReference>
<dbReference type="InterPro" id="IPR018062">
    <property type="entry name" value="HTH_AraC-typ_CS"/>
</dbReference>
<name>A0AAE4C2R9_9FLAO</name>
<keyword evidence="1" id="KW-0805">Transcription regulation</keyword>
<dbReference type="InterPro" id="IPR002818">
    <property type="entry name" value="DJ-1/PfpI"/>
</dbReference>
<dbReference type="PANTHER" id="PTHR43280">
    <property type="entry name" value="ARAC-FAMILY TRANSCRIPTIONAL REGULATOR"/>
    <property type="match status" value="1"/>
</dbReference>
<dbReference type="GO" id="GO:0043565">
    <property type="term" value="F:sequence-specific DNA binding"/>
    <property type="evidence" value="ECO:0007669"/>
    <property type="project" value="InterPro"/>
</dbReference>
<reference evidence="5" key="1">
    <citation type="submission" date="2023-07" db="EMBL/GenBank/DDBJ databases">
        <title>Sorghum-associated microbial communities from plants grown in Nebraska, USA.</title>
        <authorList>
            <person name="Schachtman D."/>
        </authorList>
    </citation>
    <scope>NUCLEOTIDE SEQUENCE</scope>
    <source>
        <strain evidence="5">DS2360</strain>
    </source>
</reference>
<protein>
    <submittedName>
        <fullName evidence="5">Transcriptional regulator GlxA family with amidase domain</fullName>
    </submittedName>
</protein>
<dbReference type="PROSITE" id="PS01124">
    <property type="entry name" value="HTH_ARAC_FAMILY_2"/>
    <property type="match status" value="1"/>
</dbReference>
<dbReference type="AlphaFoldDB" id="A0AAE4C2R9"/>
<dbReference type="SMART" id="SM00342">
    <property type="entry name" value="HTH_ARAC"/>
    <property type="match status" value="1"/>
</dbReference>
<organism evidence="5 6">
    <name type="scientific">Chryseobacterium rhizosphaerae</name>
    <dbReference type="NCBI Taxonomy" id="395937"/>
    <lineage>
        <taxon>Bacteria</taxon>
        <taxon>Pseudomonadati</taxon>
        <taxon>Bacteroidota</taxon>
        <taxon>Flavobacteriia</taxon>
        <taxon>Flavobacteriales</taxon>
        <taxon>Weeksellaceae</taxon>
        <taxon>Chryseobacterium group</taxon>
        <taxon>Chryseobacterium</taxon>
    </lineage>
</organism>
<evidence type="ECO:0000313" key="5">
    <source>
        <dbReference type="EMBL" id="MDR6525829.1"/>
    </source>
</evidence>
<dbReference type="Pfam" id="PF01965">
    <property type="entry name" value="DJ-1_PfpI"/>
    <property type="match status" value="1"/>
</dbReference>
<evidence type="ECO:0000259" key="4">
    <source>
        <dbReference type="PROSITE" id="PS01124"/>
    </source>
</evidence>
<dbReference type="InterPro" id="IPR020449">
    <property type="entry name" value="Tscrpt_reg_AraC-type_HTH"/>
</dbReference>
<dbReference type="SUPFAM" id="SSF52317">
    <property type="entry name" value="Class I glutamine amidotransferase-like"/>
    <property type="match status" value="1"/>
</dbReference>
<dbReference type="PROSITE" id="PS00041">
    <property type="entry name" value="HTH_ARAC_FAMILY_1"/>
    <property type="match status" value="1"/>
</dbReference>
<keyword evidence="3" id="KW-0804">Transcription</keyword>
<dbReference type="GO" id="GO:0003700">
    <property type="term" value="F:DNA-binding transcription factor activity"/>
    <property type="evidence" value="ECO:0007669"/>
    <property type="project" value="InterPro"/>
</dbReference>
<dbReference type="Gene3D" id="1.10.10.60">
    <property type="entry name" value="Homeodomain-like"/>
    <property type="match status" value="2"/>
</dbReference>
<gene>
    <name evidence="5" type="ORF">J2787_001199</name>
</gene>
<evidence type="ECO:0000256" key="1">
    <source>
        <dbReference type="ARBA" id="ARBA00023015"/>
    </source>
</evidence>
<dbReference type="InterPro" id="IPR009057">
    <property type="entry name" value="Homeodomain-like_sf"/>
</dbReference>
<proteinExistence type="predicted"/>
<dbReference type="PRINTS" id="PR00032">
    <property type="entry name" value="HTHARAC"/>
</dbReference>
<dbReference type="RefSeq" id="WP_309945318.1">
    <property type="nucleotide sequence ID" value="NZ_JAVDQY010000001.1"/>
</dbReference>
<dbReference type="InterPro" id="IPR018060">
    <property type="entry name" value="HTH_AraC"/>
</dbReference>
<dbReference type="PANTHER" id="PTHR43280:SF2">
    <property type="entry name" value="HTH-TYPE TRANSCRIPTIONAL REGULATOR EXSA"/>
    <property type="match status" value="1"/>
</dbReference>
<dbReference type="InterPro" id="IPR029062">
    <property type="entry name" value="Class_I_gatase-like"/>
</dbReference>
<keyword evidence="2" id="KW-0238">DNA-binding</keyword>
<dbReference type="Gene3D" id="3.40.50.880">
    <property type="match status" value="1"/>
</dbReference>
<comment type="caution">
    <text evidence="5">The sequence shown here is derived from an EMBL/GenBank/DDBJ whole genome shotgun (WGS) entry which is preliminary data.</text>
</comment>
<feature type="domain" description="HTH araC/xylS-type" evidence="4">
    <location>
        <begin position="223"/>
        <end position="321"/>
    </location>
</feature>